<dbReference type="AlphaFoldDB" id="A0A1Y1VNM0"/>
<dbReference type="Pfam" id="PF19314">
    <property type="entry name" value="DUF5917"/>
    <property type="match status" value="1"/>
</dbReference>
<dbReference type="PANTHER" id="PTHR21705">
    <property type="entry name" value="RAI16 PROTEIN-RELATED"/>
    <property type="match status" value="1"/>
</dbReference>
<feature type="domain" description="FHF complex subunit HOOK-interacting protein C-terminal" evidence="2">
    <location>
        <begin position="529"/>
        <end position="600"/>
    </location>
</feature>
<reference evidence="3 4" key="2">
    <citation type="submission" date="2016-08" db="EMBL/GenBank/DDBJ databases">
        <title>Pervasive Adenine N6-methylation of Active Genes in Fungi.</title>
        <authorList>
            <consortium name="DOE Joint Genome Institute"/>
            <person name="Mondo S.J."/>
            <person name="Dannebaum R.O."/>
            <person name="Kuo R.C."/>
            <person name="Labutti K."/>
            <person name="Haridas S."/>
            <person name="Kuo A."/>
            <person name="Salamov A."/>
            <person name="Ahrendt S.R."/>
            <person name="Lipzen A."/>
            <person name="Sullivan W."/>
            <person name="Andreopoulos W.B."/>
            <person name="Clum A."/>
            <person name="Lindquist E."/>
            <person name="Daum C."/>
            <person name="Ramamoorthy G.K."/>
            <person name="Gryganskyi A."/>
            <person name="Culley D."/>
            <person name="Magnuson J.K."/>
            <person name="James T.Y."/>
            <person name="O'Malley M.A."/>
            <person name="Stajich J.E."/>
            <person name="Spatafora J.W."/>
            <person name="Visel A."/>
            <person name="Grigoriev I.V."/>
        </authorList>
    </citation>
    <scope>NUCLEOTIDE SEQUENCE [LARGE SCALE GENOMIC DNA]</scope>
    <source>
        <strain evidence="4">finn</strain>
    </source>
</reference>
<protein>
    <recommendedName>
        <fullName evidence="2">FHF complex subunit HOOK-interacting protein C-terminal domain-containing protein</fullName>
    </recommendedName>
</protein>
<feature type="non-terminal residue" evidence="3">
    <location>
        <position position="1"/>
    </location>
</feature>
<keyword evidence="4" id="KW-1185">Reference proteome</keyword>
<dbReference type="InterPro" id="IPR045669">
    <property type="entry name" value="FHIP_C"/>
</dbReference>
<dbReference type="Proteomes" id="UP000193719">
    <property type="component" value="Unassembled WGS sequence"/>
</dbReference>
<dbReference type="InterPro" id="IPR019384">
    <property type="entry name" value="FHIP"/>
</dbReference>
<evidence type="ECO:0000259" key="2">
    <source>
        <dbReference type="Pfam" id="PF19314"/>
    </source>
</evidence>
<dbReference type="EMBL" id="MCFH01000001">
    <property type="protein sequence ID" value="ORX61006.1"/>
    <property type="molecule type" value="Genomic_DNA"/>
</dbReference>
<evidence type="ECO:0000313" key="3">
    <source>
        <dbReference type="EMBL" id="ORX61006.1"/>
    </source>
</evidence>
<gene>
    <name evidence="3" type="ORF">BCR36DRAFT_315125</name>
</gene>
<dbReference type="OrthoDB" id="2139920at2759"/>
<comment type="caution">
    <text evidence="3">The sequence shown here is derived from an EMBL/GenBank/DDBJ whole genome shotgun (WGS) entry which is preliminary data.</text>
</comment>
<proteinExistence type="inferred from homology"/>
<dbReference type="STRING" id="1754191.A0A1Y1VNM0"/>
<evidence type="ECO:0000313" key="4">
    <source>
        <dbReference type="Proteomes" id="UP000193719"/>
    </source>
</evidence>
<dbReference type="Pfam" id="PF10257">
    <property type="entry name" value="RAI16-like"/>
    <property type="match status" value="1"/>
</dbReference>
<organism evidence="3 4">
    <name type="scientific">Piromyces finnis</name>
    <dbReference type="NCBI Taxonomy" id="1754191"/>
    <lineage>
        <taxon>Eukaryota</taxon>
        <taxon>Fungi</taxon>
        <taxon>Fungi incertae sedis</taxon>
        <taxon>Chytridiomycota</taxon>
        <taxon>Chytridiomycota incertae sedis</taxon>
        <taxon>Neocallimastigomycetes</taxon>
        <taxon>Neocallimastigales</taxon>
        <taxon>Neocallimastigaceae</taxon>
        <taxon>Piromyces</taxon>
    </lineage>
</organism>
<accession>A0A1Y1VNM0</accession>
<evidence type="ECO:0000256" key="1">
    <source>
        <dbReference type="ARBA" id="ARBA00024336"/>
    </source>
</evidence>
<reference evidence="3 4" key="1">
    <citation type="submission" date="2016-08" db="EMBL/GenBank/DDBJ databases">
        <title>Genomes of anaerobic fungi encode conserved fungal cellulosomes for biomass hydrolysis.</title>
        <authorList>
            <consortium name="DOE Joint Genome Institute"/>
            <person name="Haitjema C.H."/>
            <person name="Gilmore S.P."/>
            <person name="Henske J.K."/>
            <person name="Solomon K.V."/>
            <person name="De Groot R."/>
            <person name="Kuo A."/>
            <person name="Mondo S.J."/>
            <person name="Salamov A.A."/>
            <person name="Labutti K."/>
            <person name="Zhao Z."/>
            <person name="Chiniquy J."/>
            <person name="Barry K."/>
            <person name="Brewer H.M."/>
            <person name="Purvine S.O."/>
            <person name="Wright A.T."/>
            <person name="Boxma B."/>
            <person name="Van Alen T."/>
            <person name="Hackstein J.H."/>
            <person name="Baker S.E."/>
            <person name="Grigoriev I.V."/>
            <person name="O'Malley M.A."/>
        </authorList>
    </citation>
    <scope>NUCLEOTIDE SEQUENCE [LARGE SCALE GENOMIC DNA]</scope>
    <source>
        <strain evidence="4">finn</strain>
    </source>
</reference>
<dbReference type="PANTHER" id="PTHR21705:SF11">
    <property type="entry name" value="FHIP FAMILY PROTEIN CG3558"/>
    <property type="match status" value="1"/>
</dbReference>
<sequence length="661" mass="78429">MKAKNNHINIDKFLDIDNVFKTEKKRNLNISRTNIRVTCFRKHWISIVSECGNMSEGLTVQETKIQYHMEKMIYMLINEDRNLHNNLANCGSCMEYFLSKDCLCQLVESSIKKIPPNGLIYATIDFYSKLCSFLNENFLTKKTVYKPLLKLLKYCYSNERITEKGNKCIIDLLFNICQKINLYPQLLNIFINEGDNYYECILFEYLKKFIFNFGQTGEMAITAMKYLFVHPLEIFLNYINFIKFPEQLVYDLVKAFNNLPLNINEIDDKNIYIYRFKTIFSIIESIIMDCSIQSIRNSIMFNFKKKFLQQTFIRKYIKNYESSKALEVISTYLYYMLSKIVCIDFSSCFISFIFEPFEFSNDDNAGDRNIKETNLFNLIIDNIMNNKRDSSLAAINMLIISCMLKQHYRYTISYLIPNIRTKINQCEIQYNGKEIINEIRKDSGRCLRNEVNRYIDLFNTIKEDFGNDNSDISNQLQEYIFDANTNSDIQLSGLNFNEINKNYPENIIQEMPEEPDELKAIKLLDKENIFKVLFSLLKSFFDNSPDFNLALTDAISQLLTAPETYIFIYLVDRDLLENYNKDSLYTIFIDLIKKRQDLLRIYQNKYSLFNFSDKYNSLHQKNQDLLISNFNKNSRFMFEFIKEVTITIFEIQLKSEIFENY</sequence>
<name>A0A1Y1VNM0_9FUNG</name>
<comment type="similarity">
    <text evidence="1">Belongs to the FHIP family.</text>
</comment>